<dbReference type="SUPFAM" id="SSF117281">
    <property type="entry name" value="Kelch motif"/>
    <property type="match status" value="1"/>
</dbReference>
<dbReference type="Pfam" id="PF01344">
    <property type="entry name" value="Kelch_1"/>
    <property type="match status" value="2"/>
</dbReference>
<comment type="caution">
    <text evidence="5">The sequence shown here is derived from an EMBL/GenBank/DDBJ whole genome shotgun (WGS) entry which is preliminary data.</text>
</comment>
<dbReference type="InterPro" id="IPR036047">
    <property type="entry name" value="F-box-like_dom_sf"/>
</dbReference>
<dbReference type="AlphaFoldDB" id="A0A540MWY7"/>
<dbReference type="SMART" id="SM00256">
    <property type="entry name" value="FBOX"/>
    <property type="match status" value="1"/>
</dbReference>
<keyword evidence="6" id="KW-1185">Reference proteome</keyword>
<accession>A0A540MWY7</accession>
<dbReference type="Gene3D" id="2.120.10.80">
    <property type="entry name" value="Kelch-type beta propeller"/>
    <property type="match status" value="1"/>
</dbReference>
<keyword evidence="1" id="KW-0880">Kelch repeat</keyword>
<dbReference type="EMBL" id="VIEB01000166">
    <property type="protein sequence ID" value="TQE02870.1"/>
    <property type="molecule type" value="Genomic_DNA"/>
</dbReference>
<gene>
    <name evidence="5" type="ORF">C1H46_011529</name>
</gene>
<protein>
    <recommendedName>
        <fullName evidence="4">F-box domain-containing protein</fullName>
    </recommendedName>
</protein>
<evidence type="ECO:0000313" key="6">
    <source>
        <dbReference type="Proteomes" id="UP000315295"/>
    </source>
</evidence>
<dbReference type="SMART" id="SM00612">
    <property type="entry name" value="Kelch"/>
    <property type="match status" value="2"/>
</dbReference>
<reference evidence="5 6" key="1">
    <citation type="journal article" date="2019" name="G3 (Bethesda)">
        <title>Sequencing of a Wild Apple (Malus baccata) Genome Unravels the Differences Between Cultivated and Wild Apple Species Regarding Disease Resistance and Cold Tolerance.</title>
        <authorList>
            <person name="Chen X."/>
        </authorList>
    </citation>
    <scope>NUCLEOTIDE SEQUENCE [LARGE SCALE GENOMIC DNA]</scope>
    <source>
        <strain evidence="6">cv. Shandingzi</strain>
        <tissue evidence="5">Leaves</tissue>
    </source>
</reference>
<keyword evidence="3" id="KW-1133">Transmembrane helix</keyword>
<dbReference type="PANTHER" id="PTHR46344">
    <property type="entry name" value="OS02G0202900 PROTEIN"/>
    <property type="match status" value="1"/>
</dbReference>
<feature type="domain" description="F-box" evidence="4">
    <location>
        <begin position="115"/>
        <end position="161"/>
    </location>
</feature>
<evidence type="ECO:0000259" key="4">
    <source>
        <dbReference type="PROSITE" id="PS50181"/>
    </source>
</evidence>
<dbReference type="InterPro" id="IPR001810">
    <property type="entry name" value="F-box_dom"/>
</dbReference>
<dbReference type="Proteomes" id="UP000315295">
    <property type="component" value="Unassembled WGS sequence"/>
</dbReference>
<evidence type="ECO:0000256" key="1">
    <source>
        <dbReference type="ARBA" id="ARBA00022441"/>
    </source>
</evidence>
<dbReference type="STRING" id="106549.A0A540MWY7"/>
<evidence type="ECO:0000256" key="2">
    <source>
        <dbReference type="ARBA" id="ARBA00022737"/>
    </source>
</evidence>
<name>A0A540MWY7_MALBA</name>
<feature type="transmembrane region" description="Helical" evidence="3">
    <location>
        <begin position="61"/>
        <end position="83"/>
    </location>
</feature>
<dbReference type="PANTHER" id="PTHR46344:SF27">
    <property type="entry name" value="KELCH REPEAT SUPERFAMILY PROTEIN"/>
    <property type="match status" value="1"/>
</dbReference>
<evidence type="ECO:0000256" key="3">
    <source>
        <dbReference type="SAM" id="Phobius"/>
    </source>
</evidence>
<dbReference type="SUPFAM" id="SSF81383">
    <property type="entry name" value="F-box domain"/>
    <property type="match status" value="1"/>
</dbReference>
<dbReference type="InterPro" id="IPR015915">
    <property type="entry name" value="Kelch-typ_b-propeller"/>
</dbReference>
<dbReference type="Pfam" id="PF00646">
    <property type="entry name" value="F-box"/>
    <property type="match status" value="1"/>
</dbReference>
<evidence type="ECO:0000313" key="5">
    <source>
        <dbReference type="EMBL" id="TQE02870.1"/>
    </source>
</evidence>
<keyword evidence="2" id="KW-0677">Repeat</keyword>
<keyword evidence="3" id="KW-0812">Transmembrane</keyword>
<dbReference type="InterPro" id="IPR006652">
    <property type="entry name" value="Kelch_1"/>
</dbReference>
<dbReference type="PROSITE" id="PS50181">
    <property type="entry name" value="FBOX"/>
    <property type="match status" value="1"/>
</dbReference>
<keyword evidence="3" id="KW-0472">Membrane</keyword>
<dbReference type="CDD" id="cd22152">
    <property type="entry name" value="F-box_AtAFR-like"/>
    <property type="match status" value="1"/>
</dbReference>
<organism evidence="5 6">
    <name type="scientific">Malus baccata</name>
    <name type="common">Siberian crab apple</name>
    <name type="synonym">Pyrus baccata</name>
    <dbReference type="NCBI Taxonomy" id="106549"/>
    <lineage>
        <taxon>Eukaryota</taxon>
        <taxon>Viridiplantae</taxon>
        <taxon>Streptophyta</taxon>
        <taxon>Embryophyta</taxon>
        <taxon>Tracheophyta</taxon>
        <taxon>Spermatophyta</taxon>
        <taxon>Magnoliopsida</taxon>
        <taxon>eudicotyledons</taxon>
        <taxon>Gunneridae</taxon>
        <taxon>Pentapetalae</taxon>
        <taxon>rosids</taxon>
        <taxon>fabids</taxon>
        <taxon>Rosales</taxon>
        <taxon>Rosaceae</taxon>
        <taxon>Amygdaloideae</taxon>
        <taxon>Maleae</taxon>
        <taxon>Malus</taxon>
    </lineage>
</organism>
<proteinExistence type="predicted"/>
<sequence>MVNEKSAWTTRRYPVNKLQIVLSSSFLIRTQQIKLQQKGAPYQTSEASDFSLDRTWIKVKFGLVSLGSLIPVLFLMGALLSLAGPKSERNEYHEISQNDTCKRQKMSPSTFEESQRLIPNIPDELSIQIIARLPRICYFNIRLVSRKWKETVTSSELFKLRKELGKSEEWLYLLTKIEEDKLSWHALDPLSRRWQRLPQMPNVVYEEEFSKSSSRFSMWNMVGPSIKIAHTIRGWLGRKNAFEQMPFCGCAIGAVDGCLYVLGGFYKATTVRCVWRFDPIQNAWSEVTAMSASRAYCKTGILNNKLYVVGGVTRERGGLIPLQSAEVFEPSTGTWSDVPSMPFSRARALPTAFLTDMIRPIATGLTPYMGRLCVSQSLYSWPFFVDVGGEIYDPETNSWDEMPLGMGDGWPARQAGTKLSVVVDGELYAFDPSSSLDSGKIKVYDQGEDAWKVVIGKVPIHDFAGSDSPYLLAGFHGKLHVITKDANHEIAVLRADLCSNLGSLSPTLASLLASSSDEHSDAPAESDAVVWKIIGTRDFGSGELVGCQVLDL</sequence>